<comment type="caution">
    <text evidence="1">The sequence shown here is derived from an EMBL/GenBank/DDBJ whole genome shotgun (WGS) entry which is preliminary data.</text>
</comment>
<organism evidence="1 2">
    <name type="scientific">Marinitenerispora sediminis</name>
    <dbReference type="NCBI Taxonomy" id="1931232"/>
    <lineage>
        <taxon>Bacteria</taxon>
        <taxon>Bacillati</taxon>
        <taxon>Actinomycetota</taxon>
        <taxon>Actinomycetes</taxon>
        <taxon>Streptosporangiales</taxon>
        <taxon>Nocardiopsidaceae</taxon>
        <taxon>Marinitenerispora</taxon>
    </lineage>
</organism>
<dbReference type="EMBL" id="QEIN01000012">
    <property type="protein sequence ID" value="RCV61988.1"/>
    <property type="molecule type" value="Genomic_DNA"/>
</dbReference>
<evidence type="ECO:0000313" key="1">
    <source>
        <dbReference type="EMBL" id="RCV61988.1"/>
    </source>
</evidence>
<proteinExistence type="predicted"/>
<reference evidence="1 2" key="1">
    <citation type="submission" date="2018-04" db="EMBL/GenBank/DDBJ databases">
        <title>Novel actinobacteria from marine sediment.</title>
        <authorList>
            <person name="Ng Z.Y."/>
            <person name="Tan G.Y.A."/>
        </authorList>
    </citation>
    <scope>NUCLEOTIDE SEQUENCE [LARGE SCALE GENOMIC DNA]</scope>
    <source>
        <strain evidence="1 2">TPS81</strain>
    </source>
</reference>
<sequence>MSAVMALSCLLLGAAIPVVVVRAIGAGAMWVTGVALAPDRRPKWHLGEARRIGRPRPLL</sequence>
<evidence type="ECO:0000313" key="2">
    <source>
        <dbReference type="Proteomes" id="UP000253318"/>
    </source>
</evidence>
<accession>A0A368TAJ5</accession>
<dbReference type="Proteomes" id="UP000253318">
    <property type="component" value="Unassembled WGS sequence"/>
</dbReference>
<name>A0A368TAJ5_9ACTN</name>
<gene>
    <name evidence="1" type="ORF">DEF24_02845</name>
</gene>
<protein>
    <submittedName>
        <fullName evidence="1">Uncharacterized protein</fullName>
    </submittedName>
</protein>
<dbReference type="AlphaFoldDB" id="A0A368TAJ5"/>
<keyword evidence="2" id="KW-1185">Reference proteome</keyword>